<evidence type="ECO:0000256" key="1">
    <source>
        <dbReference type="SAM" id="MobiDB-lite"/>
    </source>
</evidence>
<proteinExistence type="predicted"/>
<dbReference type="GO" id="GO:0003723">
    <property type="term" value="F:RNA binding"/>
    <property type="evidence" value="ECO:0007669"/>
    <property type="project" value="TreeGrafter"/>
</dbReference>
<reference evidence="2 3" key="1">
    <citation type="journal article" date="2021" name="Sci. Rep.">
        <title>Genome sequencing of the multicellular alga Astrephomene provides insights into convergent evolution of germ-soma differentiation.</title>
        <authorList>
            <person name="Yamashita S."/>
            <person name="Yamamoto K."/>
            <person name="Matsuzaki R."/>
            <person name="Suzuki S."/>
            <person name="Yamaguchi H."/>
            <person name="Hirooka S."/>
            <person name="Minakuchi Y."/>
            <person name="Miyagishima S."/>
            <person name="Kawachi M."/>
            <person name="Toyoda A."/>
            <person name="Nozaki H."/>
        </authorList>
    </citation>
    <scope>NUCLEOTIDE SEQUENCE [LARGE SCALE GENOMIC DNA]</scope>
    <source>
        <strain evidence="2 3">NIES-4017</strain>
    </source>
</reference>
<dbReference type="GO" id="GO:0030490">
    <property type="term" value="P:maturation of SSU-rRNA"/>
    <property type="evidence" value="ECO:0007669"/>
    <property type="project" value="InterPro"/>
</dbReference>
<evidence type="ECO:0000313" key="2">
    <source>
        <dbReference type="EMBL" id="GFR41391.1"/>
    </source>
</evidence>
<feature type="region of interest" description="Disordered" evidence="1">
    <location>
        <begin position="285"/>
        <end position="321"/>
    </location>
</feature>
<feature type="compositionally biased region" description="Low complexity" evidence="1">
    <location>
        <begin position="285"/>
        <end position="301"/>
    </location>
</feature>
<feature type="compositionally biased region" description="Low complexity" evidence="1">
    <location>
        <begin position="646"/>
        <end position="664"/>
    </location>
</feature>
<dbReference type="InterPro" id="IPR042859">
    <property type="entry name" value="NOL11"/>
</dbReference>
<sequence>TPPICFVSMAAASLLCKHNAAELVGATYDSVGRSALVTIQGDGVTTYDLEQGKLGSVPLGSRANLEFQAASVQHTVDGDDLPRYSVVASVLRDRTSNNHTLCYQNSSSQPRAISDAQVRIVLPGPAHSCHILHRQQQAAAGQTLRLAVVLSDGRVGVTEPSPEAAGPLTVLVANQQSSPRHVLAASSQDTLVVASQPAAGNSVTLRVLRLSAADASGVAVVKTVTLTCPGAGAHAVPTGLTLSPAFALLQWSNGHATAVHGLQGGAATPLRPSVFPLSDAVTANGASSSSAAPPPASASASSRKRKNAAAADGGNSPASRPRVLCAAVDDRQFVVLDLESSAAQSQVCYSLHDAQFGCPLSSGTVEVDAPLLSLDATQCAVVAAGPEAIIVRLGGAVHVLHVQSQPVSLLSLVARLSISAAAAAAAASGQSKAPKAGGRGVAAALVALPAPVNLDPGLLSGATPTAAANATAAGGEDEPADLVLHPVPAASVSRQEDICSSLVDQLSAVAPPAAPSQALLDSAVSYISGRRQHGMAVPPQLLSLTARGLAAAKQWSQLSALLSMVPPGGLCGCSDVLLAVVSEHEYSLLSRLATCLDEVDPEALVSALQQLLAPTTRANLTARQRHYQSLRAAAEARVAEAEQAAAAQQAAVHQQHPSRTPRASRGGGGGHGSGSPSLAEGSHALAVAQCAAAAVDGFSYREVLLHPLLAVPVDAPAVQVALRRLGAGAVEALLGYLAKWVRKYAGGAISETAASVALPQELLFPYYYQILEWTRMTIDAHLTRLLMTRTPLPALESLERSLRGAVAGSRRLLELRGALEHMQAAAPLPGAHMAVATQYTAEVLDLRVR</sequence>
<keyword evidence="3" id="KW-1185">Reference proteome</keyword>
<dbReference type="GO" id="GO:0005730">
    <property type="term" value="C:nucleolus"/>
    <property type="evidence" value="ECO:0007669"/>
    <property type="project" value="TreeGrafter"/>
</dbReference>
<dbReference type="PANTHER" id="PTHR15633">
    <property type="entry name" value="NUCLEOLAR PROTEIN 11"/>
    <property type="match status" value="1"/>
</dbReference>
<dbReference type="Proteomes" id="UP001054857">
    <property type="component" value="Unassembled WGS sequence"/>
</dbReference>
<evidence type="ECO:0000313" key="3">
    <source>
        <dbReference type="Proteomes" id="UP001054857"/>
    </source>
</evidence>
<feature type="region of interest" description="Disordered" evidence="1">
    <location>
        <begin position="646"/>
        <end position="678"/>
    </location>
</feature>
<protein>
    <submittedName>
        <fullName evidence="2">Uncharacterized protein</fullName>
    </submittedName>
</protein>
<accession>A0AAD3HI38</accession>
<dbReference type="PANTHER" id="PTHR15633:SF2">
    <property type="entry name" value="NUCLEOLAR PROTEIN 11"/>
    <property type="match status" value="1"/>
</dbReference>
<name>A0AAD3HI38_9CHLO</name>
<organism evidence="2 3">
    <name type="scientific">Astrephomene gubernaculifera</name>
    <dbReference type="NCBI Taxonomy" id="47775"/>
    <lineage>
        <taxon>Eukaryota</taxon>
        <taxon>Viridiplantae</taxon>
        <taxon>Chlorophyta</taxon>
        <taxon>core chlorophytes</taxon>
        <taxon>Chlorophyceae</taxon>
        <taxon>CS clade</taxon>
        <taxon>Chlamydomonadales</taxon>
        <taxon>Astrephomenaceae</taxon>
        <taxon>Astrephomene</taxon>
    </lineage>
</organism>
<dbReference type="AlphaFoldDB" id="A0AAD3HI38"/>
<feature type="non-terminal residue" evidence="2">
    <location>
        <position position="1"/>
    </location>
</feature>
<gene>
    <name evidence="2" type="ORF">Agub_g2030</name>
</gene>
<comment type="caution">
    <text evidence="2">The sequence shown here is derived from an EMBL/GenBank/DDBJ whole genome shotgun (WGS) entry which is preliminary data.</text>
</comment>
<dbReference type="EMBL" id="BMAR01000001">
    <property type="protein sequence ID" value="GFR41391.1"/>
    <property type="molecule type" value="Genomic_DNA"/>
</dbReference>